<organism evidence="1 2">
    <name type="scientific">Paraphoma chrysanthemicola</name>
    <dbReference type="NCBI Taxonomy" id="798071"/>
    <lineage>
        <taxon>Eukaryota</taxon>
        <taxon>Fungi</taxon>
        <taxon>Dikarya</taxon>
        <taxon>Ascomycota</taxon>
        <taxon>Pezizomycotina</taxon>
        <taxon>Dothideomycetes</taxon>
        <taxon>Pleosporomycetidae</taxon>
        <taxon>Pleosporales</taxon>
        <taxon>Pleosporineae</taxon>
        <taxon>Phaeosphaeriaceae</taxon>
        <taxon>Paraphoma</taxon>
    </lineage>
</organism>
<protein>
    <submittedName>
        <fullName evidence="1">Uncharacterized protein</fullName>
    </submittedName>
</protein>
<proteinExistence type="predicted"/>
<dbReference type="AlphaFoldDB" id="A0A8K0QY41"/>
<sequence length="331" mass="37678">MSIPRELRDLILAYIIQSPISEAPEIVQSFSDLTSSRKILAAPKLRSRNNTVLYPSSDPCPNTTSLLLTNHQLRSETLEQINRPGANECDLDIIILDEILPLPTWTRIPSLSKSFEKVNVTYRISGAYDVANESRLVNDVEGPYEKYGQHKGFKWGGGTGIAIRWQIYSILERFVRVGPRGETNDEHAHHHITVKTININVETPAGVDLALFDLPMKFPFSTQRNPETVLSPVYLARFVAWNIEEVLQTTGYPEGLLPAGHHEWFRYGAVFFEHVDCVVVRLDGKVLMERDVAECLKNAGGFKEKHLSKQDLAEYKRETWKVRRERGLRVL</sequence>
<name>A0A8K0QY41_9PLEO</name>
<dbReference type="EMBL" id="JAGMVJ010000016">
    <property type="protein sequence ID" value="KAH7079507.1"/>
    <property type="molecule type" value="Genomic_DNA"/>
</dbReference>
<dbReference type="OrthoDB" id="2823490at2759"/>
<comment type="caution">
    <text evidence="1">The sequence shown here is derived from an EMBL/GenBank/DDBJ whole genome shotgun (WGS) entry which is preliminary data.</text>
</comment>
<gene>
    <name evidence="1" type="ORF">FB567DRAFT_595504</name>
</gene>
<reference evidence="1" key="1">
    <citation type="journal article" date="2021" name="Nat. Commun.">
        <title>Genetic determinants of endophytism in the Arabidopsis root mycobiome.</title>
        <authorList>
            <person name="Mesny F."/>
            <person name="Miyauchi S."/>
            <person name="Thiergart T."/>
            <person name="Pickel B."/>
            <person name="Atanasova L."/>
            <person name="Karlsson M."/>
            <person name="Huettel B."/>
            <person name="Barry K.W."/>
            <person name="Haridas S."/>
            <person name="Chen C."/>
            <person name="Bauer D."/>
            <person name="Andreopoulos W."/>
            <person name="Pangilinan J."/>
            <person name="LaButti K."/>
            <person name="Riley R."/>
            <person name="Lipzen A."/>
            <person name="Clum A."/>
            <person name="Drula E."/>
            <person name="Henrissat B."/>
            <person name="Kohler A."/>
            <person name="Grigoriev I.V."/>
            <person name="Martin F.M."/>
            <person name="Hacquard S."/>
        </authorList>
    </citation>
    <scope>NUCLEOTIDE SEQUENCE</scope>
    <source>
        <strain evidence="1">MPI-SDFR-AT-0120</strain>
    </source>
</reference>
<accession>A0A8K0QY41</accession>
<evidence type="ECO:0000313" key="2">
    <source>
        <dbReference type="Proteomes" id="UP000813461"/>
    </source>
</evidence>
<keyword evidence="2" id="KW-1185">Reference proteome</keyword>
<dbReference type="Proteomes" id="UP000813461">
    <property type="component" value="Unassembled WGS sequence"/>
</dbReference>
<evidence type="ECO:0000313" key="1">
    <source>
        <dbReference type="EMBL" id="KAH7079507.1"/>
    </source>
</evidence>